<dbReference type="Proteomes" id="UP000499080">
    <property type="component" value="Unassembled WGS sequence"/>
</dbReference>
<proteinExistence type="predicted"/>
<name>A0A4Y2VLT3_ARAVE</name>
<dbReference type="AlphaFoldDB" id="A0A4Y2VLT3"/>
<reference evidence="1 2" key="1">
    <citation type="journal article" date="2019" name="Sci. Rep.">
        <title>Orb-weaving spider Araneus ventricosus genome elucidates the spidroin gene catalogue.</title>
        <authorList>
            <person name="Kono N."/>
            <person name="Nakamura H."/>
            <person name="Ohtoshi R."/>
            <person name="Moran D.A.P."/>
            <person name="Shinohara A."/>
            <person name="Yoshida Y."/>
            <person name="Fujiwara M."/>
            <person name="Mori M."/>
            <person name="Tomita M."/>
            <person name="Arakawa K."/>
        </authorList>
    </citation>
    <scope>NUCLEOTIDE SEQUENCE [LARGE SCALE GENOMIC DNA]</scope>
</reference>
<organism evidence="1 2">
    <name type="scientific">Araneus ventricosus</name>
    <name type="common">Orbweaver spider</name>
    <name type="synonym">Epeira ventricosa</name>
    <dbReference type="NCBI Taxonomy" id="182803"/>
    <lineage>
        <taxon>Eukaryota</taxon>
        <taxon>Metazoa</taxon>
        <taxon>Ecdysozoa</taxon>
        <taxon>Arthropoda</taxon>
        <taxon>Chelicerata</taxon>
        <taxon>Arachnida</taxon>
        <taxon>Araneae</taxon>
        <taxon>Araneomorphae</taxon>
        <taxon>Entelegynae</taxon>
        <taxon>Araneoidea</taxon>
        <taxon>Araneidae</taxon>
        <taxon>Araneus</taxon>
    </lineage>
</organism>
<dbReference type="EMBL" id="BGPR01047579">
    <property type="protein sequence ID" value="GBO24630.1"/>
    <property type="molecule type" value="Genomic_DNA"/>
</dbReference>
<accession>A0A4Y2VLT3</accession>
<sequence length="121" mass="14004">DAATPQTRRFFAETGLEHGTLASRNRNLTTKPPRNFVILHPTLQAFLQPNANMGNGKVYTNSTTHTHLKPWWPGSRDSISEFRILFHRKSALYMNLFYVKFDVTDHIPTRWCGAEAQRVQY</sequence>
<gene>
    <name evidence="1" type="ORF">AVEN_213803_1</name>
</gene>
<keyword evidence="2" id="KW-1185">Reference proteome</keyword>
<evidence type="ECO:0000313" key="2">
    <source>
        <dbReference type="Proteomes" id="UP000499080"/>
    </source>
</evidence>
<protein>
    <submittedName>
        <fullName evidence="1">Uncharacterized protein</fullName>
    </submittedName>
</protein>
<comment type="caution">
    <text evidence="1">The sequence shown here is derived from an EMBL/GenBank/DDBJ whole genome shotgun (WGS) entry which is preliminary data.</text>
</comment>
<evidence type="ECO:0000313" key="1">
    <source>
        <dbReference type="EMBL" id="GBO24630.1"/>
    </source>
</evidence>
<feature type="non-terminal residue" evidence="1">
    <location>
        <position position="1"/>
    </location>
</feature>